<dbReference type="RefSeq" id="WP_309800886.1">
    <property type="nucleotide sequence ID" value="NZ_BAAAHY010000006.1"/>
</dbReference>
<evidence type="ECO:0000256" key="2">
    <source>
        <dbReference type="ARBA" id="ARBA00004882"/>
    </source>
</evidence>
<comment type="caution">
    <text evidence="16">The sequence shown here is derived from an EMBL/GenBank/DDBJ whole genome shotgun (WGS) entry which is preliminary data.</text>
</comment>
<evidence type="ECO:0000256" key="13">
    <source>
        <dbReference type="ARBA" id="ARBA00049886"/>
    </source>
</evidence>
<comment type="function">
    <text evidence="1 14">Converts 2,5-diamino-6-(ribosylamino)-4(3h)-pyrimidinone 5'-phosphate into 5-amino-6-(ribosylamino)-2,4(1h,3h)-pyrimidinedione 5'-phosphate.</text>
</comment>
<protein>
    <recommendedName>
        <fullName evidence="14">Riboflavin biosynthesis protein RibD</fullName>
    </recommendedName>
    <domain>
        <recommendedName>
            <fullName evidence="14">Diaminohydroxyphosphoribosylaminopyrimidine deaminase</fullName>
            <shortName evidence="14">DRAP deaminase</shortName>
            <ecNumber evidence="14">3.5.4.26</ecNumber>
        </recommendedName>
        <alternativeName>
            <fullName evidence="14">Riboflavin-specific deaminase</fullName>
        </alternativeName>
    </domain>
    <domain>
        <recommendedName>
            <fullName evidence="14">5-amino-6-(5-phosphoribosylamino)uracil reductase</fullName>
            <ecNumber evidence="14">1.1.1.193</ecNumber>
        </recommendedName>
        <alternativeName>
            <fullName evidence="14">HTP reductase</fullName>
        </alternativeName>
    </domain>
</protein>
<keyword evidence="9 14" id="KW-0521">NADP</keyword>
<dbReference type="PANTHER" id="PTHR38011:SF7">
    <property type="entry name" value="2,5-DIAMINO-6-RIBOSYLAMINO-4(3H)-PYRIMIDINONE 5'-PHOSPHATE REDUCTASE"/>
    <property type="match status" value="1"/>
</dbReference>
<evidence type="ECO:0000256" key="9">
    <source>
        <dbReference type="ARBA" id="ARBA00022857"/>
    </source>
</evidence>
<keyword evidence="6 14" id="KW-0686">Riboflavin biosynthesis</keyword>
<dbReference type="CDD" id="cd01284">
    <property type="entry name" value="Riboflavin_deaminase-reductase"/>
    <property type="match status" value="1"/>
</dbReference>
<dbReference type="GO" id="GO:0008703">
    <property type="term" value="F:5-amino-6-(5-phosphoribosylamino)uracil reductase activity"/>
    <property type="evidence" value="ECO:0007669"/>
    <property type="project" value="UniProtKB-EC"/>
</dbReference>
<dbReference type="PIRSF" id="PIRSF006769">
    <property type="entry name" value="RibD"/>
    <property type="match status" value="1"/>
</dbReference>
<evidence type="ECO:0000259" key="15">
    <source>
        <dbReference type="PROSITE" id="PS51747"/>
    </source>
</evidence>
<dbReference type="InterPro" id="IPR002734">
    <property type="entry name" value="RibDG_C"/>
</dbReference>
<dbReference type="InterPro" id="IPR016193">
    <property type="entry name" value="Cytidine_deaminase-like"/>
</dbReference>
<dbReference type="GO" id="GO:0008835">
    <property type="term" value="F:diaminohydroxyphosphoribosylaminopyrimidine deaminase activity"/>
    <property type="evidence" value="ECO:0007669"/>
    <property type="project" value="UniProtKB-EC"/>
</dbReference>
<keyword evidence="11" id="KW-0511">Multifunctional enzyme</keyword>
<dbReference type="PANTHER" id="PTHR38011">
    <property type="entry name" value="DIHYDROFOLATE REDUCTASE FAMILY PROTEIN (AFU_ORTHOLOGUE AFUA_8G06820)"/>
    <property type="match status" value="1"/>
</dbReference>
<sequence length="345" mass="35611">MTYEAAMRLALEQAVKGVRGANPLVGAVLLDSSGGLLGVGHHEGAGTPHAEAAALAGLPPERIRGGTMVVSLEPCGHVGRMPACSQSLIEAGIATVVYAVADPAPLARGGAAQLRAAGVTVVEGVSAGPAAELNRRWFAAVQAQRPYTSVHIAQTLDGRIAAADGSSQWISSPESLVANHALRARVDAMLVGTGTVIADDPRLTARRPDGSLAAKQPRRVVLGLREVPEQAALRGDGNWVQIRSHDPEAAGRILKAEGVDHLMVEGGAKVTAAFLRADLVDELIVSIAPTVLGAGTSSIGDLGIETLGAARHFAWDPAAAVRRDGDDLTLSLIPQPLPTTFMKEN</sequence>
<evidence type="ECO:0000256" key="1">
    <source>
        <dbReference type="ARBA" id="ARBA00002151"/>
    </source>
</evidence>
<accession>A0ABU1JIL9</accession>
<comment type="similarity">
    <text evidence="4 14">In the N-terminal section; belongs to the cytidine and deoxycytidylate deaminase family.</text>
</comment>
<evidence type="ECO:0000256" key="5">
    <source>
        <dbReference type="ARBA" id="ARBA00007417"/>
    </source>
</evidence>
<evidence type="ECO:0000313" key="17">
    <source>
        <dbReference type="Proteomes" id="UP001185069"/>
    </source>
</evidence>
<name>A0ABU1JIL9_9MICC</name>
<evidence type="ECO:0000256" key="10">
    <source>
        <dbReference type="ARBA" id="ARBA00023002"/>
    </source>
</evidence>
<dbReference type="InterPro" id="IPR002125">
    <property type="entry name" value="CMP_dCMP_dom"/>
</dbReference>
<evidence type="ECO:0000256" key="3">
    <source>
        <dbReference type="ARBA" id="ARBA00004910"/>
    </source>
</evidence>
<dbReference type="Proteomes" id="UP001185069">
    <property type="component" value="Unassembled WGS sequence"/>
</dbReference>
<comment type="similarity">
    <text evidence="5 14">In the C-terminal section; belongs to the HTP reductase family.</text>
</comment>
<keyword evidence="10 14" id="KW-0560">Oxidoreductase</keyword>
<evidence type="ECO:0000256" key="8">
    <source>
        <dbReference type="ARBA" id="ARBA00022833"/>
    </source>
</evidence>
<evidence type="ECO:0000256" key="14">
    <source>
        <dbReference type="PIRNR" id="PIRNR006769"/>
    </source>
</evidence>
<dbReference type="SUPFAM" id="SSF53927">
    <property type="entry name" value="Cytidine deaminase-like"/>
    <property type="match status" value="1"/>
</dbReference>
<evidence type="ECO:0000256" key="4">
    <source>
        <dbReference type="ARBA" id="ARBA00005259"/>
    </source>
</evidence>
<reference evidence="16 17" key="1">
    <citation type="submission" date="2023-07" db="EMBL/GenBank/DDBJ databases">
        <title>Sequencing the genomes of 1000 actinobacteria strains.</title>
        <authorList>
            <person name="Klenk H.-P."/>
        </authorList>
    </citation>
    <scope>NUCLEOTIDE SEQUENCE [LARGE SCALE GENOMIC DNA]</scope>
    <source>
        <strain evidence="16 17">DSM 14555</strain>
    </source>
</reference>
<dbReference type="SUPFAM" id="SSF53597">
    <property type="entry name" value="Dihydrofolate reductase-like"/>
    <property type="match status" value="1"/>
</dbReference>
<comment type="pathway">
    <text evidence="3 14">Cofactor biosynthesis; riboflavin biosynthesis; 5-amino-6-(D-ribitylamino)uracil from GTP: step 3/4.</text>
</comment>
<evidence type="ECO:0000256" key="12">
    <source>
        <dbReference type="ARBA" id="ARBA00049861"/>
    </source>
</evidence>
<feature type="domain" description="CMP/dCMP-type deaminase" evidence="15">
    <location>
        <begin position="1"/>
        <end position="114"/>
    </location>
</feature>
<dbReference type="Gene3D" id="3.40.140.10">
    <property type="entry name" value="Cytidine Deaminase, domain 2"/>
    <property type="match status" value="1"/>
</dbReference>
<dbReference type="Gene3D" id="3.40.430.10">
    <property type="entry name" value="Dihydrofolate Reductase, subunit A"/>
    <property type="match status" value="1"/>
</dbReference>
<dbReference type="Pfam" id="PF01872">
    <property type="entry name" value="RibD_C"/>
    <property type="match status" value="1"/>
</dbReference>
<proteinExistence type="inferred from homology"/>
<comment type="catalytic activity">
    <reaction evidence="12 14">
        <text>5-amino-6-(5-phospho-D-ribitylamino)uracil + NADP(+) = 5-amino-6-(5-phospho-D-ribosylamino)uracil + NADPH + H(+)</text>
        <dbReference type="Rhea" id="RHEA:17845"/>
        <dbReference type="ChEBI" id="CHEBI:15378"/>
        <dbReference type="ChEBI" id="CHEBI:57783"/>
        <dbReference type="ChEBI" id="CHEBI:58349"/>
        <dbReference type="ChEBI" id="CHEBI:58421"/>
        <dbReference type="ChEBI" id="CHEBI:58453"/>
        <dbReference type="EC" id="1.1.1.193"/>
    </reaction>
</comment>
<evidence type="ECO:0000313" key="16">
    <source>
        <dbReference type="EMBL" id="MDR6271221.1"/>
    </source>
</evidence>
<keyword evidence="14 16" id="KW-0378">Hydrolase</keyword>
<evidence type="ECO:0000256" key="7">
    <source>
        <dbReference type="ARBA" id="ARBA00022723"/>
    </source>
</evidence>
<dbReference type="InterPro" id="IPR050765">
    <property type="entry name" value="Riboflavin_Biosynth_HTPR"/>
</dbReference>
<comment type="cofactor">
    <cofactor evidence="14">
        <name>Zn(2+)</name>
        <dbReference type="ChEBI" id="CHEBI:29105"/>
    </cofactor>
    <text evidence="14">Binds 1 zinc ion.</text>
</comment>
<dbReference type="InterPro" id="IPR004794">
    <property type="entry name" value="Eubact_RibD"/>
</dbReference>
<dbReference type="EMBL" id="JAVDQF010000001">
    <property type="protein sequence ID" value="MDR6271221.1"/>
    <property type="molecule type" value="Genomic_DNA"/>
</dbReference>
<dbReference type="EC" id="3.5.4.26" evidence="14"/>
<dbReference type="PROSITE" id="PS51747">
    <property type="entry name" value="CYT_DCMP_DEAMINASES_2"/>
    <property type="match status" value="1"/>
</dbReference>
<comment type="catalytic activity">
    <reaction evidence="13 14">
        <text>2,5-diamino-6-hydroxy-4-(5-phosphoribosylamino)-pyrimidine + H2O + H(+) = 5-amino-6-(5-phospho-D-ribosylamino)uracil + NH4(+)</text>
        <dbReference type="Rhea" id="RHEA:21868"/>
        <dbReference type="ChEBI" id="CHEBI:15377"/>
        <dbReference type="ChEBI" id="CHEBI:15378"/>
        <dbReference type="ChEBI" id="CHEBI:28938"/>
        <dbReference type="ChEBI" id="CHEBI:58453"/>
        <dbReference type="ChEBI" id="CHEBI:58614"/>
        <dbReference type="EC" id="3.5.4.26"/>
    </reaction>
</comment>
<keyword evidence="17" id="KW-1185">Reference proteome</keyword>
<gene>
    <name evidence="16" type="ORF">JOE69_003459</name>
</gene>
<dbReference type="EC" id="1.1.1.193" evidence="14"/>
<keyword evidence="7 14" id="KW-0479">Metal-binding</keyword>
<dbReference type="InterPro" id="IPR024072">
    <property type="entry name" value="DHFR-like_dom_sf"/>
</dbReference>
<keyword evidence="8 14" id="KW-0862">Zinc</keyword>
<dbReference type="InterPro" id="IPR016192">
    <property type="entry name" value="APOBEC/CMP_deaminase_Zn-bd"/>
</dbReference>
<evidence type="ECO:0000256" key="11">
    <source>
        <dbReference type="ARBA" id="ARBA00023268"/>
    </source>
</evidence>
<organism evidence="16 17">
    <name type="scientific">Arthrobacter russicus</name>
    <dbReference type="NCBI Taxonomy" id="172040"/>
    <lineage>
        <taxon>Bacteria</taxon>
        <taxon>Bacillati</taxon>
        <taxon>Actinomycetota</taxon>
        <taxon>Actinomycetes</taxon>
        <taxon>Micrococcales</taxon>
        <taxon>Micrococcaceae</taxon>
        <taxon>Arthrobacter</taxon>
    </lineage>
</organism>
<evidence type="ECO:0000256" key="6">
    <source>
        <dbReference type="ARBA" id="ARBA00022619"/>
    </source>
</evidence>
<comment type="pathway">
    <text evidence="2 14">Cofactor biosynthesis; riboflavin biosynthesis; 5-amino-6-(D-ribitylamino)uracil from GTP: step 2/4.</text>
</comment>
<dbReference type="NCBIfam" id="TIGR00326">
    <property type="entry name" value="eubact_ribD"/>
    <property type="match status" value="1"/>
</dbReference>
<dbReference type="Pfam" id="PF00383">
    <property type="entry name" value="dCMP_cyt_deam_1"/>
    <property type="match status" value="1"/>
</dbReference>
<dbReference type="PROSITE" id="PS00903">
    <property type="entry name" value="CYT_DCMP_DEAMINASES_1"/>
    <property type="match status" value="1"/>
</dbReference>